<dbReference type="SUPFAM" id="SSF161098">
    <property type="entry name" value="MetI-like"/>
    <property type="match status" value="1"/>
</dbReference>
<feature type="transmembrane region" description="Helical" evidence="9">
    <location>
        <begin position="181"/>
        <end position="205"/>
    </location>
</feature>
<dbReference type="NCBIfam" id="TIGR02141">
    <property type="entry name" value="modB_ABC"/>
    <property type="match status" value="1"/>
</dbReference>
<dbReference type="Gene3D" id="1.10.3720.10">
    <property type="entry name" value="MetI-like"/>
    <property type="match status" value="1"/>
</dbReference>
<dbReference type="InterPro" id="IPR000515">
    <property type="entry name" value="MetI-like"/>
</dbReference>
<feature type="transmembrane region" description="Helical" evidence="9">
    <location>
        <begin position="135"/>
        <end position="160"/>
    </location>
</feature>
<evidence type="ECO:0000256" key="6">
    <source>
        <dbReference type="ARBA" id="ARBA00022692"/>
    </source>
</evidence>
<evidence type="ECO:0000256" key="5">
    <source>
        <dbReference type="ARBA" id="ARBA00022505"/>
    </source>
</evidence>
<feature type="domain" description="ABC transmembrane type-1" evidence="11">
    <location>
        <begin position="56"/>
        <end position="259"/>
    </location>
</feature>
<keyword evidence="5 10" id="KW-0500">Molybdenum</keyword>
<dbReference type="EMBL" id="CP097463">
    <property type="protein sequence ID" value="WAX58067.1"/>
    <property type="molecule type" value="Genomic_DNA"/>
</dbReference>
<proteinExistence type="inferred from homology"/>
<evidence type="ECO:0000256" key="10">
    <source>
        <dbReference type="RuleBase" id="RU365097"/>
    </source>
</evidence>
<name>A0ABY7K3C6_9ACTN</name>
<evidence type="ECO:0000256" key="1">
    <source>
        <dbReference type="ARBA" id="ARBA00004651"/>
    </source>
</evidence>
<dbReference type="Pfam" id="PF00528">
    <property type="entry name" value="BPD_transp_1"/>
    <property type="match status" value="1"/>
</dbReference>
<feature type="transmembrane region" description="Helical" evidence="9">
    <location>
        <begin position="241"/>
        <end position="259"/>
    </location>
</feature>
<evidence type="ECO:0000256" key="7">
    <source>
        <dbReference type="ARBA" id="ARBA00022989"/>
    </source>
</evidence>
<keyword evidence="3 9" id="KW-0813">Transport</keyword>
<accession>A0ABY7K3C6</accession>
<dbReference type="PANTHER" id="PTHR30183">
    <property type="entry name" value="MOLYBDENUM TRANSPORT SYSTEM PERMEASE PROTEIN MODB"/>
    <property type="match status" value="1"/>
</dbReference>
<sequence>MRHRRTPGGSGTPLLLVPPAVVGVLFLLVPTLAILVRAPWSSLGAIYRDNDVAAALKLSLVTSLQALLLSLVFGVPLAWVLARIRFPGLGLVRAAVTIPLVLPPVVGGVALFLALGRNGIVGRYLDDWFGITLPFSQHGVVLAETFVAMPFLVVTLEGAFRTADRALEEAAATLGARRLRIFTRVTLPLVVPSLVAGSVLCWARALGEFGATVLFGGNVPQSTQTMPTLILTAFQHQPEDAVALSLPLLLVAVVLLGALRDKWLRPAAAS</sequence>
<comment type="similarity">
    <text evidence="2 10">Belongs to the binding-protein-dependent transport system permease family. CysTW subfamily.</text>
</comment>
<organism evidence="12 13">
    <name type="scientific">Jatrophihabitans cynanchi</name>
    <dbReference type="NCBI Taxonomy" id="2944128"/>
    <lineage>
        <taxon>Bacteria</taxon>
        <taxon>Bacillati</taxon>
        <taxon>Actinomycetota</taxon>
        <taxon>Actinomycetes</taxon>
        <taxon>Jatrophihabitantales</taxon>
        <taxon>Jatrophihabitantaceae</taxon>
        <taxon>Jatrophihabitans</taxon>
    </lineage>
</organism>
<dbReference type="InterPro" id="IPR035906">
    <property type="entry name" value="MetI-like_sf"/>
</dbReference>
<dbReference type="RefSeq" id="WP_269444616.1">
    <property type="nucleotide sequence ID" value="NZ_CP097463.1"/>
</dbReference>
<feature type="transmembrane region" description="Helical" evidence="9">
    <location>
        <begin position="94"/>
        <end position="115"/>
    </location>
</feature>
<evidence type="ECO:0000256" key="3">
    <source>
        <dbReference type="ARBA" id="ARBA00022448"/>
    </source>
</evidence>
<evidence type="ECO:0000259" key="11">
    <source>
        <dbReference type="PROSITE" id="PS50928"/>
    </source>
</evidence>
<evidence type="ECO:0000256" key="8">
    <source>
        <dbReference type="ARBA" id="ARBA00023136"/>
    </source>
</evidence>
<keyword evidence="4 10" id="KW-1003">Cell membrane</keyword>
<protein>
    <recommendedName>
        <fullName evidence="10">Molybdenum transport system permease</fullName>
    </recommendedName>
</protein>
<dbReference type="PANTHER" id="PTHR30183:SF3">
    <property type="entry name" value="MOLYBDENUM TRANSPORT SYSTEM PERMEASE PROTEIN MODB"/>
    <property type="match status" value="1"/>
</dbReference>
<dbReference type="CDD" id="cd06261">
    <property type="entry name" value="TM_PBP2"/>
    <property type="match status" value="1"/>
</dbReference>
<keyword evidence="6 9" id="KW-0812">Transmembrane</keyword>
<gene>
    <name evidence="12" type="ORF">M6B22_04675</name>
</gene>
<keyword evidence="13" id="KW-1185">Reference proteome</keyword>
<dbReference type="InterPro" id="IPR011867">
    <property type="entry name" value="ModB_ABC"/>
</dbReference>
<keyword evidence="7 9" id="KW-1133">Transmembrane helix</keyword>
<evidence type="ECO:0000313" key="13">
    <source>
        <dbReference type="Proteomes" id="UP001164693"/>
    </source>
</evidence>
<dbReference type="PROSITE" id="PS50928">
    <property type="entry name" value="ABC_TM1"/>
    <property type="match status" value="1"/>
</dbReference>
<evidence type="ECO:0000256" key="9">
    <source>
        <dbReference type="RuleBase" id="RU363032"/>
    </source>
</evidence>
<feature type="transmembrane region" description="Helical" evidence="9">
    <location>
        <begin position="58"/>
        <end position="82"/>
    </location>
</feature>
<comment type="function">
    <text evidence="10">Part of the binding-protein-dependent transport system for molybdenum; probably responsible for the translocation of the substrate across the membrane.</text>
</comment>
<dbReference type="InterPro" id="IPR006469">
    <property type="entry name" value="NifC_ABC_porter"/>
</dbReference>
<evidence type="ECO:0000313" key="12">
    <source>
        <dbReference type="EMBL" id="WAX58067.1"/>
    </source>
</evidence>
<dbReference type="Proteomes" id="UP001164693">
    <property type="component" value="Chromosome"/>
</dbReference>
<evidence type="ECO:0000256" key="2">
    <source>
        <dbReference type="ARBA" id="ARBA00007069"/>
    </source>
</evidence>
<dbReference type="NCBIfam" id="TIGR01581">
    <property type="entry name" value="Mo_ABC_porter"/>
    <property type="match status" value="1"/>
</dbReference>
<keyword evidence="8 9" id="KW-0472">Membrane</keyword>
<evidence type="ECO:0000256" key="4">
    <source>
        <dbReference type="ARBA" id="ARBA00022475"/>
    </source>
</evidence>
<feature type="transmembrane region" description="Helical" evidence="9">
    <location>
        <begin position="12"/>
        <end position="38"/>
    </location>
</feature>
<comment type="subcellular location">
    <subcellularLocation>
        <location evidence="1 9">Cell membrane</location>
        <topology evidence="1 9">Multi-pass membrane protein</topology>
    </subcellularLocation>
</comment>
<reference evidence="12" key="1">
    <citation type="submission" date="2022-05" db="EMBL/GenBank/DDBJ databases">
        <title>Jatrophihabitans sp. SB3-54 whole genome sequence.</title>
        <authorList>
            <person name="Suh M.K."/>
            <person name="Eom M.K."/>
            <person name="Kim J.S."/>
            <person name="Kim H.S."/>
            <person name="Do H.E."/>
            <person name="Shin Y.K."/>
            <person name="Lee J.-S."/>
        </authorList>
    </citation>
    <scope>NUCLEOTIDE SEQUENCE</scope>
    <source>
        <strain evidence="12">SB3-54</strain>
    </source>
</reference>